<dbReference type="FunFam" id="3.30.70.270:FF:000001">
    <property type="entry name" value="Diguanylate cyclase domain protein"/>
    <property type="match status" value="1"/>
</dbReference>
<evidence type="ECO:0000313" key="5">
    <source>
        <dbReference type="Proteomes" id="UP000253090"/>
    </source>
</evidence>
<dbReference type="CDD" id="cd00130">
    <property type="entry name" value="PAS"/>
    <property type="match status" value="3"/>
</dbReference>
<dbReference type="EMBL" id="QPJW01000004">
    <property type="protein sequence ID" value="RCX19605.1"/>
    <property type="molecule type" value="Genomic_DNA"/>
</dbReference>
<dbReference type="InterPro" id="IPR029787">
    <property type="entry name" value="Nucleotide_cyclase"/>
</dbReference>
<proteinExistence type="predicted"/>
<feature type="domain" description="PAC" evidence="2">
    <location>
        <begin position="203"/>
        <end position="253"/>
    </location>
</feature>
<comment type="caution">
    <text evidence="4">The sequence shown here is derived from an EMBL/GenBank/DDBJ whole genome shotgun (WGS) entry which is preliminary data.</text>
</comment>
<dbReference type="Gene3D" id="3.30.70.270">
    <property type="match status" value="1"/>
</dbReference>
<evidence type="ECO:0000313" key="4">
    <source>
        <dbReference type="EMBL" id="RCX19605.1"/>
    </source>
</evidence>
<evidence type="ECO:0000259" key="3">
    <source>
        <dbReference type="PROSITE" id="PS50887"/>
    </source>
</evidence>
<feature type="domain" description="PAC" evidence="2">
    <location>
        <begin position="81"/>
        <end position="132"/>
    </location>
</feature>
<feature type="domain" description="PAC" evidence="2">
    <location>
        <begin position="325"/>
        <end position="379"/>
    </location>
</feature>
<dbReference type="RefSeq" id="WP_181873138.1">
    <property type="nucleotide sequence ID" value="NZ_QPJW01000004.1"/>
</dbReference>
<dbReference type="InterPro" id="IPR000700">
    <property type="entry name" value="PAS-assoc_C"/>
</dbReference>
<evidence type="ECO:0000259" key="1">
    <source>
        <dbReference type="PROSITE" id="PS50112"/>
    </source>
</evidence>
<dbReference type="InterPro" id="IPR001610">
    <property type="entry name" value="PAC"/>
</dbReference>
<dbReference type="SMART" id="SM00267">
    <property type="entry name" value="GGDEF"/>
    <property type="match status" value="1"/>
</dbReference>
<dbReference type="Gene3D" id="3.30.450.20">
    <property type="entry name" value="PAS domain"/>
    <property type="match status" value="3"/>
</dbReference>
<dbReference type="Proteomes" id="UP000253090">
    <property type="component" value="Unassembled WGS sequence"/>
</dbReference>
<dbReference type="InterPro" id="IPR043128">
    <property type="entry name" value="Rev_trsase/Diguanyl_cyclase"/>
</dbReference>
<evidence type="ECO:0000259" key="2">
    <source>
        <dbReference type="PROSITE" id="PS50113"/>
    </source>
</evidence>
<dbReference type="AlphaFoldDB" id="A0A369BEF0"/>
<dbReference type="Pfam" id="PF13426">
    <property type="entry name" value="PAS_9"/>
    <property type="match status" value="2"/>
</dbReference>
<dbReference type="Pfam" id="PF00990">
    <property type="entry name" value="GGDEF"/>
    <property type="match status" value="1"/>
</dbReference>
<dbReference type="PROSITE" id="PS50112">
    <property type="entry name" value="PAS"/>
    <property type="match status" value="2"/>
</dbReference>
<accession>A0A369BEF0</accession>
<reference evidence="4 5" key="1">
    <citation type="submission" date="2018-07" db="EMBL/GenBank/DDBJ databases">
        <title>Genomic Encyclopedia of Type Strains, Phase III (KMG-III): the genomes of soil and plant-associated and newly described type strains.</title>
        <authorList>
            <person name="Whitman W."/>
        </authorList>
    </citation>
    <scope>NUCLEOTIDE SEQUENCE [LARGE SCALE GENOMIC DNA]</scope>
    <source>
        <strain evidence="4 5">CECT 8333</strain>
    </source>
</reference>
<gene>
    <name evidence="4" type="ORF">DFP94_10456</name>
</gene>
<dbReference type="InterPro" id="IPR000014">
    <property type="entry name" value="PAS"/>
</dbReference>
<dbReference type="SUPFAM" id="SSF55073">
    <property type="entry name" value="Nucleotide cyclase"/>
    <property type="match status" value="1"/>
</dbReference>
<dbReference type="NCBIfam" id="TIGR00229">
    <property type="entry name" value="sensory_box"/>
    <property type="match status" value="3"/>
</dbReference>
<dbReference type="InterPro" id="IPR000160">
    <property type="entry name" value="GGDEF_dom"/>
</dbReference>
<sequence>MGGFWSEQSIDVYKSIIDYNTDAIFILSAEGKVMDVNLGVTKTFGYLKEEILGMPYEKFILPAQIDEVNQYFDKVLQGIPCEFKTEAVDKHGRLVYVQVKNVPLLTGEEVVGVFGVAIDITEQLRLEKALMESEERYRKLLEVLPEGILVCEEGEIVYANSSAGEYAGNGDLIGKSISSLIHPDDRERLEQLAAGTKKDQGPSYVELRMNRNDGTTTYVDLGTVSVTQGDTPVILAMIRDITAQRLVVDALKESEERYRLLAENSLDLIQLVNLDGIVTFASPSHKMVLGYGPQEYIGKWVFYRPDKGDDPEFQLIFFDMVVSQKPFTYEIVRRHKEGHQVWVELKGSPMFDEEGHFKNMMLVGREITERKKYQGQLEHLSFKDTLTGVPNRRHFSAAIERILKSGEPPAGNLAVMFLDLDKFKRINDTWGHDTGDELLRQFAIRIKQCIKNNDILARIGGDEFVVVLPDLESVEQAVTCAEEILHALRQPWNILGHEFVTTSSIGIAFYEPGDREKELIHKADTALYLAKSQGKNTYRVYA</sequence>
<dbReference type="InterPro" id="IPR035965">
    <property type="entry name" value="PAS-like_dom_sf"/>
</dbReference>
<dbReference type="NCBIfam" id="TIGR00254">
    <property type="entry name" value="GGDEF"/>
    <property type="match status" value="1"/>
</dbReference>
<dbReference type="PANTHER" id="PTHR44757:SF2">
    <property type="entry name" value="BIOFILM ARCHITECTURE MAINTENANCE PROTEIN MBAA"/>
    <property type="match status" value="1"/>
</dbReference>
<dbReference type="PROSITE" id="PS50113">
    <property type="entry name" value="PAC"/>
    <property type="match status" value="3"/>
</dbReference>
<dbReference type="InterPro" id="IPR052155">
    <property type="entry name" value="Biofilm_reg_signaling"/>
</dbReference>
<dbReference type="PROSITE" id="PS50887">
    <property type="entry name" value="GGDEF"/>
    <property type="match status" value="1"/>
</dbReference>
<keyword evidence="5" id="KW-1185">Reference proteome</keyword>
<organism evidence="4 5">
    <name type="scientific">Fontibacillus phaseoli</name>
    <dbReference type="NCBI Taxonomy" id="1416533"/>
    <lineage>
        <taxon>Bacteria</taxon>
        <taxon>Bacillati</taxon>
        <taxon>Bacillota</taxon>
        <taxon>Bacilli</taxon>
        <taxon>Bacillales</taxon>
        <taxon>Paenibacillaceae</taxon>
        <taxon>Fontibacillus</taxon>
    </lineage>
</organism>
<feature type="domain" description="PAS" evidence="1">
    <location>
        <begin position="254"/>
        <end position="299"/>
    </location>
</feature>
<dbReference type="PANTHER" id="PTHR44757">
    <property type="entry name" value="DIGUANYLATE CYCLASE DGCP"/>
    <property type="match status" value="1"/>
</dbReference>
<dbReference type="Pfam" id="PF08448">
    <property type="entry name" value="PAS_4"/>
    <property type="match status" value="1"/>
</dbReference>
<dbReference type="SMART" id="SM00091">
    <property type="entry name" value="PAS"/>
    <property type="match status" value="3"/>
</dbReference>
<protein>
    <submittedName>
        <fullName evidence="4">PAS domain S-box-containing protein/diguanylate cyclase (GGDEF)-like protein</fullName>
    </submittedName>
</protein>
<name>A0A369BEF0_9BACL</name>
<feature type="domain" description="GGDEF" evidence="3">
    <location>
        <begin position="411"/>
        <end position="542"/>
    </location>
</feature>
<dbReference type="CDD" id="cd01949">
    <property type="entry name" value="GGDEF"/>
    <property type="match status" value="1"/>
</dbReference>
<dbReference type="InterPro" id="IPR013656">
    <property type="entry name" value="PAS_4"/>
</dbReference>
<dbReference type="SMART" id="SM00086">
    <property type="entry name" value="PAC"/>
    <property type="match status" value="3"/>
</dbReference>
<feature type="domain" description="PAS" evidence="1">
    <location>
        <begin position="9"/>
        <end position="79"/>
    </location>
</feature>
<dbReference type="SUPFAM" id="SSF55785">
    <property type="entry name" value="PYP-like sensor domain (PAS domain)"/>
    <property type="match status" value="3"/>
</dbReference>